<name>A0A6A5RN96_9PLEO</name>
<reference evidence="1" key="1">
    <citation type="journal article" date="2020" name="Stud. Mycol.">
        <title>101 Dothideomycetes genomes: a test case for predicting lifestyles and emergence of pathogens.</title>
        <authorList>
            <person name="Haridas S."/>
            <person name="Albert R."/>
            <person name="Binder M."/>
            <person name="Bloem J."/>
            <person name="Labutti K."/>
            <person name="Salamov A."/>
            <person name="Andreopoulos B."/>
            <person name="Baker S."/>
            <person name="Barry K."/>
            <person name="Bills G."/>
            <person name="Bluhm B."/>
            <person name="Cannon C."/>
            <person name="Castanera R."/>
            <person name="Culley D."/>
            <person name="Daum C."/>
            <person name="Ezra D."/>
            <person name="Gonzalez J."/>
            <person name="Henrissat B."/>
            <person name="Kuo A."/>
            <person name="Liang C."/>
            <person name="Lipzen A."/>
            <person name="Lutzoni F."/>
            <person name="Magnuson J."/>
            <person name="Mondo S."/>
            <person name="Nolan M."/>
            <person name="Ohm R."/>
            <person name="Pangilinan J."/>
            <person name="Park H.-J."/>
            <person name="Ramirez L."/>
            <person name="Alfaro M."/>
            <person name="Sun H."/>
            <person name="Tritt A."/>
            <person name="Yoshinaga Y."/>
            <person name="Zwiers L.-H."/>
            <person name="Turgeon B."/>
            <person name="Goodwin S."/>
            <person name="Spatafora J."/>
            <person name="Crous P."/>
            <person name="Grigoriev I."/>
        </authorList>
    </citation>
    <scope>NUCLEOTIDE SEQUENCE</scope>
    <source>
        <strain evidence="1">CBS 183.55</strain>
    </source>
</reference>
<protein>
    <submittedName>
        <fullName evidence="1">Uncharacterized protein</fullName>
    </submittedName>
</protein>
<evidence type="ECO:0000313" key="1">
    <source>
        <dbReference type="EMBL" id="KAF1929242.1"/>
    </source>
</evidence>
<dbReference type="Proteomes" id="UP000800082">
    <property type="component" value="Unassembled WGS sequence"/>
</dbReference>
<evidence type="ECO:0000313" key="2">
    <source>
        <dbReference type="Proteomes" id="UP000800082"/>
    </source>
</evidence>
<dbReference type="AlphaFoldDB" id="A0A6A5RN96"/>
<keyword evidence="2" id="KW-1185">Reference proteome</keyword>
<proteinExistence type="predicted"/>
<dbReference type="EMBL" id="ML978966">
    <property type="protein sequence ID" value="KAF1929242.1"/>
    <property type="molecule type" value="Genomic_DNA"/>
</dbReference>
<dbReference type="RefSeq" id="XP_033449490.1">
    <property type="nucleotide sequence ID" value="XM_033587412.1"/>
</dbReference>
<sequence length="135" mass="15428">MTTALCSSFTSLHIIRTSTDPVYRALLFLRSSRLFCCRSYQALHTADVIRTHSRHCHWSIGATPQFPLLFARRRQRAPQATFPCPCIVRRANISCRSHRVERRGREPNFHDGGPGHQRLPSEQVFGCAEIKLAII</sequence>
<dbReference type="GeneID" id="54345058"/>
<organism evidence="1 2">
    <name type="scientific">Didymella exigua CBS 183.55</name>
    <dbReference type="NCBI Taxonomy" id="1150837"/>
    <lineage>
        <taxon>Eukaryota</taxon>
        <taxon>Fungi</taxon>
        <taxon>Dikarya</taxon>
        <taxon>Ascomycota</taxon>
        <taxon>Pezizomycotina</taxon>
        <taxon>Dothideomycetes</taxon>
        <taxon>Pleosporomycetidae</taxon>
        <taxon>Pleosporales</taxon>
        <taxon>Pleosporineae</taxon>
        <taxon>Didymellaceae</taxon>
        <taxon>Didymella</taxon>
    </lineage>
</organism>
<gene>
    <name evidence="1" type="ORF">M421DRAFT_134945</name>
</gene>
<accession>A0A6A5RN96</accession>